<keyword evidence="1" id="KW-1133">Transmembrane helix</keyword>
<comment type="caution">
    <text evidence="2">The sequence shown here is derived from an EMBL/GenBank/DDBJ whole genome shotgun (WGS) entry which is preliminary data.</text>
</comment>
<name>A0AAE0SB35_9BIVA</name>
<sequence>MILAMIPVMILSIILAMIPVMIPAMILAMIPAMILAIILAMIPVMIPVMILSMIPAMILAIIPAMILAMIPVMILSMILAMIPAMILTMILAMIPAMILTIILAMIPVMIPAMILAMIPAMILTMTPTIILAMIPAKPHILQKIHFDKELTCYDVPELASLFLYYRCRHPAVESTYALGSIFLNIVFSTNPHQDKINMKGFAVATVGTGRAHSSQSHGQCPQNELVVPVSVHKYVKFAVVKVEIRPWRLGIDLYPENRGGTRRGPFLGNKTLSRVLGKNVVSFKRRELSDEKRHRIVSD</sequence>
<gene>
    <name evidence="2" type="ORF">CHS0354_012141</name>
</gene>
<dbReference type="Proteomes" id="UP001195483">
    <property type="component" value="Unassembled WGS sequence"/>
</dbReference>
<feature type="transmembrane region" description="Helical" evidence="1">
    <location>
        <begin position="86"/>
        <end position="106"/>
    </location>
</feature>
<dbReference type="AlphaFoldDB" id="A0AAE0SB35"/>
<reference evidence="2" key="2">
    <citation type="journal article" date="2021" name="Genome Biol. Evol.">
        <title>Developing a high-quality reference genome for a parasitic bivalve with doubly uniparental inheritance (Bivalvia: Unionida).</title>
        <authorList>
            <person name="Smith C.H."/>
        </authorList>
    </citation>
    <scope>NUCLEOTIDE SEQUENCE</scope>
    <source>
        <strain evidence="2">CHS0354</strain>
        <tissue evidence="2">Mantle</tissue>
    </source>
</reference>
<keyword evidence="1" id="KW-0472">Membrane</keyword>
<dbReference type="EMBL" id="JAEAOA010000745">
    <property type="protein sequence ID" value="KAK3588085.1"/>
    <property type="molecule type" value="Genomic_DNA"/>
</dbReference>
<evidence type="ECO:0000313" key="3">
    <source>
        <dbReference type="Proteomes" id="UP001195483"/>
    </source>
</evidence>
<evidence type="ECO:0000313" key="2">
    <source>
        <dbReference type="EMBL" id="KAK3588085.1"/>
    </source>
</evidence>
<evidence type="ECO:0000256" key="1">
    <source>
        <dbReference type="SAM" id="Phobius"/>
    </source>
</evidence>
<accession>A0AAE0SB35</accession>
<keyword evidence="3" id="KW-1185">Reference proteome</keyword>
<organism evidence="2 3">
    <name type="scientific">Potamilus streckersoni</name>
    <dbReference type="NCBI Taxonomy" id="2493646"/>
    <lineage>
        <taxon>Eukaryota</taxon>
        <taxon>Metazoa</taxon>
        <taxon>Spiralia</taxon>
        <taxon>Lophotrochozoa</taxon>
        <taxon>Mollusca</taxon>
        <taxon>Bivalvia</taxon>
        <taxon>Autobranchia</taxon>
        <taxon>Heteroconchia</taxon>
        <taxon>Palaeoheterodonta</taxon>
        <taxon>Unionida</taxon>
        <taxon>Unionoidea</taxon>
        <taxon>Unionidae</taxon>
        <taxon>Ambleminae</taxon>
        <taxon>Lampsilini</taxon>
        <taxon>Potamilus</taxon>
    </lineage>
</organism>
<feature type="transmembrane region" description="Helical" evidence="1">
    <location>
        <begin position="112"/>
        <end position="134"/>
    </location>
</feature>
<protein>
    <submittedName>
        <fullName evidence="2">Uncharacterized protein</fullName>
    </submittedName>
</protein>
<reference evidence="2" key="3">
    <citation type="submission" date="2023-05" db="EMBL/GenBank/DDBJ databases">
        <authorList>
            <person name="Smith C.H."/>
        </authorList>
    </citation>
    <scope>NUCLEOTIDE SEQUENCE</scope>
    <source>
        <strain evidence="2">CHS0354</strain>
        <tissue evidence="2">Mantle</tissue>
    </source>
</reference>
<keyword evidence="1" id="KW-0812">Transmembrane</keyword>
<feature type="transmembrane region" description="Helical" evidence="1">
    <location>
        <begin position="6"/>
        <end position="27"/>
    </location>
</feature>
<feature type="transmembrane region" description="Helical" evidence="1">
    <location>
        <begin position="34"/>
        <end position="54"/>
    </location>
</feature>
<feature type="transmembrane region" description="Helical" evidence="1">
    <location>
        <begin position="60"/>
        <end position="79"/>
    </location>
</feature>
<reference evidence="2" key="1">
    <citation type="journal article" date="2021" name="Genome Biol. Evol.">
        <title>A High-Quality Reference Genome for a Parasitic Bivalve with Doubly Uniparental Inheritance (Bivalvia: Unionida).</title>
        <authorList>
            <person name="Smith C.H."/>
        </authorList>
    </citation>
    <scope>NUCLEOTIDE SEQUENCE</scope>
    <source>
        <strain evidence="2">CHS0354</strain>
    </source>
</reference>
<proteinExistence type="predicted"/>